<feature type="domain" description="PASTA" evidence="12">
    <location>
        <begin position="361"/>
        <end position="425"/>
    </location>
</feature>
<evidence type="ECO:0000256" key="6">
    <source>
        <dbReference type="ARBA" id="ARBA00022840"/>
    </source>
</evidence>
<dbReference type="InterPro" id="IPR011009">
    <property type="entry name" value="Kinase-like_dom_sf"/>
</dbReference>
<dbReference type="GO" id="GO:0045717">
    <property type="term" value="P:negative regulation of fatty acid biosynthetic process"/>
    <property type="evidence" value="ECO:0007669"/>
    <property type="project" value="UniProtKB-ARBA"/>
</dbReference>
<reference evidence="13 14" key="1">
    <citation type="submission" date="2019-05" db="EMBL/GenBank/DDBJ databases">
        <authorList>
            <person name="Lee S.D."/>
        </authorList>
    </citation>
    <scope>NUCLEOTIDE SEQUENCE [LARGE SCALE GENOMIC DNA]</scope>
    <source>
        <strain evidence="13 14">C5-26</strain>
    </source>
</reference>
<dbReference type="InterPro" id="IPR000719">
    <property type="entry name" value="Prot_kinase_dom"/>
</dbReference>
<feature type="domain" description="PASTA" evidence="12">
    <location>
        <begin position="494"/>
        <end position="560"/>
    </location>
</feature>
<dbReference type="CDD" id="cd14014">
    <property type="entry name" value="STKc_PknB_like"/>
    <property type="match status" value="1"/>
</dbReference>
<dbReference type="CDD" id="cd06577">
    <property type="entry name" value="PASTA_pknB"/>
    <property type="match status" value="4"/>
</dbReference>
<dbReference type="InterPro" id="IPR008271">
    <property type="entry name" value="Ser/Thr_kinase_AS"/>
</dbReference>
<keyword evidence="6" id="KW-0067">ATP-binding</keyword>
<evidence type="ECO:0000259" key="12">
    <source>
        <dbReference type="PROSITE" id="PS51178"/>
    </source>
</evidence>
<evidence type="ECO:0000256" key="10">
    <source>
        <dbReference type="SAM" id="Phobius"/>
    </source>
</evidence>
<evidence type="ECO:0000259" key="11">
    <source>
        <dbReference type="PROSITE" id="PS50011"/>
    </source>
</evidence>
<feature type="region of interest" description="Disordered" evidence="9">
    <location>
        <begin position="280"/>
        <end position="329"/>
    </location>
</feature>
<gene>
    <name evidence="13" type="primary">pknB</name>
    <name evidence="13" type="ORF">FGL98_07925</name>
</gene>
<evidence type="ECO:0000256" key="5">
    <source>
        <dbReference type="ARBA" id="ARBA00022777"/>
    </source>
</evidence>
<name>A0A563E4C9_9MICO</name>
<comment type="caution">
    <text evidence="13">The sequence shown here is derived from an EMBL/GenBank/DDBJ whole genome shotgun (WGS) entry which is preliminary data.</text>
</comment>
<dbReference type="PROSITE" id="PS51178">
    <property type="entry name" value="PASTA"/>
    <property type="match status" value="4"/>
</dbReference>
<dbReference type="Gene3D" id="3.30.10.20">
    <property type="match status" value="4"/>
</dbReference>
<comment type="catalytic activity">
    <reaction evidence="8">
        <text>L-seryl-[protein] + ATP = O-phospho-L-seryl-[protein] + ADP + H(+)</text>
        <dbReference type="Rhea" id="RHEA:17989"/>
        <dbReference type="Rhea" id="RHEA-COMP:9863"/>
        <dbReference type="Rhea" id="RHEA-COMP:11604"/>
        <dbReference type="ChEBI" id="CHEBI:15378"/>
        <dbReference type="ChEBI" id="CHEBI:29999"/>
        <dbReference type="ChEBI" id="CHEBI:30616"/>
        <dbReference type="ChEBI" id="CHEBI:83421"/>
        <dbReference type="ChEBI" id="CHEBI:456216"/>
        <dbReference type="EC" id="2.7.11.1"/>
    </reaction>
</comment>
<dbReference type="GO" id="GO:0004674">
    <property type="term" value="F:protein serine/threonine kinase activity"/>
    <property type="evidence" value="ECO:0007669"/>
    <property type="project" value="UniProtKB-KW"/>
</dbReference>
<keyword evidence="14" id="KW-1185">Reference proteome</keyword>
<keyword evidence="10" id="KW-1133">Transmembrane helix</keyword>
<dbReference type="PANTHER" id="PTHR43289:SF34">
    <property type="entry name" value="SERINE_THREONINE-PROTEIN KINASE YBDM-RELATED"/>
    <property type="match status" value="1"/>
</dbReference>
<reference evidence="13 14" key="2">
    <citation type="submission" date="2019-08" db="EMBL/GenBank/DDBJ databases">
        <title>Jejuicoccus antrihumi gen. nov., sp. nov., a new member of the family Dermacoccaceae isolated from a cave.</title>
        <authorList>
            <person name="Schumann P."/>
            <person name="Kim I.S."/>
        </authorList>
    </citation>
    <scope>NUCLEOTIDE SEQUENCE [LARGE SCALE GENOMIC DNA]</scope>
    <source>
        <strain evidence="13 14">C5-26</strain>
    </source>
</reference>
<evidence type="ECO:0000256" key="3">
    <source>
        <dbReference type="ARBA" id="ARBA00022679"/>
    </source>
</evidence>
<dbReference type="Pfam" id="PF00069">
    <property type="entry name" value="Pkinase"/>
    <property type="match status" value="1"/>
</dbReference>
<feature type="domain" description="PASTA" evidence="12">
    <location>
        <begin position="426"/>
        <end position="493"/>
    </location>
</feature>
<dbReference type="PROSITE" id="PS00108">
    <property type="entry name" value="PROTEIN_KINASE_ST"/>
    <property type="match status" value="1"/>
</dbReference>
<dbReference type="SMART" id="SM00740">
    <property type="entry name" value="PASTA"/>
    <property type="match status" value="4"/>
</dbReference>
<evidence type="ECO:0000256" key="7">
    <source>
        <dbReference type="ARBA" id="ARBA00047899"/>
    </source>
</evidence>
<dbReference type="AlphaFoldDB" id="A0A563E4C9"/>
<dbReference type="PANTHER" id="PTHR43289">
    <property type="entry name" value="MITOGEN-ACTIVATED PROTEIN KINASE KINASE KINASE 20-RELATED"/>
    <property type="match status" value="1"/>
</dbReference>
<dbReference type="InterPro" id="IPR005543">
    <property type="entry name" value="PASTA_dom"/>
</dbReference>
<evidence type="ECO:0000256" key="9">
    <source>
        <dbReference type="SAM" id="MobiDB-lite"/>
    </source>
</evidence>
<keyword evidence="3" id="KW-0808">Transferase</keyword>
<proteinExistence type="predicted"/>
<evidence type="ECO:0000313" key="14">
    <source>
        <dbReference type="Proteomes" id="UP000320244"/>
    </source>
</evidence>
<dbReference type="GO" id="GO:0005524">
    <property type="term" value="F:ATP binding"/>
    <property type="evidence" value="ECO:0007669"/>
    <property type="project" value="UniProtKB-KW"/>
</dbReference>
<dbReference type="Proteomes" id="UP000320244">
    <property type="component" value="Unassembled WGS sequence"/>
</dbReference>
<accession>A0A563E4C9</accession>
<feature type="domain" description="Protein kinase" evidence="11">
    <location>
        <begin position="14"/>
        <end position="271"/>
    </location>
</feature>
<dbReference type="Gene3D" id="1.10.510.10">
    <property type="entry name" value="Transferase(Phosphotransferase) domain 1"/>
    <property type="match status" value="1"/>
</dbReference>
<feature type="transmembrane region" description="Helical" evidence="10">
    <location>
        <begin position="339"/>
        <end position="361"/>
    </location>
</feature>
<keyword evidence="10" id="KW-0812">Transmembrane</keyword>
<keyword evidence="10" id="KW-0472">Membrane</keyword>
<keyword evidence="4" id="KW-0547">Nucleotide-binding</keyword>
<evidence type="ECO:0000313" key="13">
    <source>
        <dbReference type="EMBL" id="TWP37061.1"/>
    </source>
</evidence>
<feature type="domain" description="PASTA" evidence="12">
    <location>
        <begin position="561"/>
        <end position="624"/>
    </location>
</feature>
<keyword evidence="2" id="KW-0723">Serine/threonine-protein kinase</keyword>
<dbReference type="Pfam" id="PF03793">
    <property type="entry name" value="PASTA"/>
    <property type="match status" value="4"/>
</dbReference>
<evidence type="ECO:0000256" key="4">
    <source>
        <dbReference type="ARBA" id="ARBA00022741"/>
    </source>
</evidence>
<keyword evidence="5 13" id="KW-0418">Kinase</keyword>
<evidence type="ECO:0000256" key="1">
    <source>
        <dbReference type="ARBA" id="ARBA00012513"/>
    </source>
</evidence>
<organism evidence="13 14">
    <name type="scientific">Leekyejoonella antrihumi</name>
    <dbReference type="NCBI Taxonomy" id="1660198"/>
    <lineage>
        <taxon>Bacteria</taxon>
        <taxon>Bacillati</taxon>
        <taxon>Actinomycetota</taxon>
        <taxon>Actinomycetes</taxon>
        <taxon>Micrococcales</taxon>
        <taxon>Dermacoccaceae</taxon>
        <taxon>Leekyejoonella</taxon>
    </lineage>
</organism>
<dbReference type="NCBIfam" id="NF033483">
    <property type="entry name" value="PknB_PASTA_kin"/>
    <property type="match status" value="1"/>
</dbReference>
<dbReference type="Gene3D" id="3.30.200.20">
    <property type="entry name" value="Phosphorylase Kinase, domain 1"/>
    <property type="match status" value="1"/>
</dbReference>
<dbReference type="FunFam" id="1.10.510.10:FF:000021">
    <property type="entry name" value="Serine/threonine protein kinase"/>
    <property type="match status" value="1"/>
</dbReference>
<sequence length="624" mass="65670">MPMSLVGRTVDGRYTVQSHVADGGMGSVYIAMDRRLDRDVALKIMRPDLARDEAFVARFRREAKSAARLAHPHVVSVTDQGADGDYVFLAMELVRGGTLRTVIREEAPLPPGQALDIADAILQALSAAHRAGLVHRDVKPENVLIGEDGAVKVADFGLARAVTTETLTADSDVLLGTAAYLSPEQVEHGTADERTDVYAAALLLFEMLTGRKAFPGDSPIHVAYQHVHGQMPVASDLVPTVPVDLDDLLALGTAKDPDDRPADATAYLAALRATRRGLSESDLEHLPEPADSPVVGHPAGAPDSSPDGHTRAISTNSTDPLRPIDERPDKRPRFRRRSWLAALLVVLLVAGVWVFTLGPLGQTTVPSLRGRTQGVAVAAVQRADLQARVTQDFSESVAKGTVISATPASGDRVRKHGSVTLHVSKGPERYDVPTLTGQTLTAATSALRAGHLTLGTVTNDYSPSVPSGQIISVSPVAGTPSKKGTAIDLVVSKGLQPVDIPDVTGQPKPAATSALTDLGLKVTFGDDAYSSTVGKGDVITQTPTTGPGHKGDTVNLVVSKGPQMVTVPDVRNDTTAQATTALQKAGLKVQVNRYFGGIFDNVRGQTPSAHQSVPIGTTVTISVV</sequence>
<dbReference type="PROSITE" id="PS50011">
    <property type="entry name" value="PROTEIN_KINASE_DOM"/>
    <property type="match status" value="1"/>
</dbReference>
<dbReference type="SMART" id="SM00220">
    <property type="entry name" value="S_TKc"/>
    <property type="match status" value="1"/>
</dbReference>
<dbReference type="OrthoDB" id="9762169at2"/>
<dbReference type="FunFam" id="3.30.200.20:FF:000035">
    <property type="entry name" value="Serine/threonine protein kinase Stk1"/>
    <property type="match status" value="1"/>
</dbReference>
<dbReference type="SUPFAM" id="SSF56112">
    <property type="entry name" value="Protein kinase-like (PK-like)"/>
    <property type="match status" value="1"/>
</dbReference>
<protein>
    <recommendedName>
        <fullName evidence="1">non-specific serine/threonine protein kinase</fullName>
        <ecNumber evidence="1">2.7.11.1</ecNumber>
    </recommendedName>
</protein>
<evidence type="ECO:0000256" key="8">
    <source>
        <dbReference type="ARBA" id="ARBA00048679"/>
    </source>
</evidence>
<dbReference type="EC" id="2.7.11.1" evidence="1"/>
<comment type="catalytic activity">
    <reaction evidence="7">
        <text>L-threonyl-[protein] + ATP = O-phospho-L-threonyl-[protein] + ADP + H(+)</text>
        <dbReference type="Rhea" id="RHEA:46608"/>
        <dbReference type="Rhea" id="RHEA-COMP:11060"/>
        <dbReference type="Rhea" id="RHEA-COMP:11605"/>
        <dbReference type="ChEBI" id="CHEBI:15378"/>
        <dbReference type="ChEBI" id="CHEBI:30013"/>
        <dbReference type="ChEBI" id="CHEBI:30616"/>
        <dbReference type="ChEBI" id="CHEBI:61977"/>
        <dbReference type="ChEBI" id="CHEBI:456216"/>
        <dbReference type="EC" id="2.7.11.1"/>
    </reaction>
</comment>
<evidence type="ECO:0000256" key="2">
    <source>
        <dbReference type="ARBA" id="ARBA00022527"/>
    </source>
</evidence>
<dbReference type="EMBL" id="VCQV01000008">
    <property type="protein sequence ID" value="TWP37061.1"/>
    <property type="molecule type" value="Genomic_DNA"/>
</dbReference>